<dbReference type="SUPFAM" id="SSF47473">
    <property type="entry name" value="EF-hand"/>
    <property type="match status" value="1"/>
</dbReference>
<accession>A0A813J5R8</accession>
<evidence type="ECO:0000259" key="4">
    <source>
        <dbReference type="PROSITE" id="PS50222"/>
    </source>
</evidence>
<keyword evidence="2" id="KW-0677">Repeat</keyword>
<keyword evidence="1" id="KW-0479">Metal-binding</keyword>
<proteinExistence type="predicted"/>
<dbReference type="InterPro" id="IPR011992">
    <property type="entry name" value="EF-hand-dom_pair"/>
</dbReference>
<organism evidence="5 6">
    <name type="scientific">Polarella glacialis</name>
    <name type="common">Dinoflagellate</name>
    <dbReference type="NCBI Taxonomy" id="89957"/>
    <lineage>
        <taxon>Eukaryota</taxon>
        <taxon>Sar</taxon>
        <taxon>Alveolata</taxon>
        <taxon>Dinophyceae</taxon>
        <taxon>Suessiales</taxon>
        <taxon>Suessiaceae</taxon>
        <taxon>Polarella</taxon>
    </lineage>
</organism>
<comment type="caution">
    <text evidence="5">The sequence shown here is derived from an EMBL/GenBank/DDBJ whole genome shotgun (WGS) entry which is preliminary data.</text>
</comment>
<dbReference type="Pfam" id="PF13499">
    <property type="entry name" value="EF-hand_7"/>
    <property type="match status" value="2"/>
</dbReference>
<dbReference type="InterPro" id="IPR018247">
    <property type="entry name" value="EF_Hand_1_Ca_BS"/>
</dbReference>
<evidence type="ECO:0000256" key="2">
    <source>
        <dbReference type="ARBA" id="ARBA00022737"/>
    </source>
</evidence>
<protein>
    <recommendedName>
        <fullName evidence="4">EF-hand domain-containing protein</fullName>
    </recommendedName>
</protein>
<feature type="domain" description="EF-hand" evidence="4">
    <location>
        <begin position="3"/>
        <end position="38"/>
    </location>
</feature>
<evidence type="ECO:0000256" key="3">
    <source>
        <dbReference type="ARBA" id="ARBA00022837"/>
    </source>
</evidence>
<dbReference type="Proteomes" id="UP000626109">
    <property type="component" value="Unassembled WGS sequence"/>
</dbReference>
<dbReference type="CDD" id="cd00051">
    <property type="entry name" value="EFh"/>
    <property type="match status" value="1"/>
</dbReference>
<feature type="domain" description="EF-hand" evidence="4">
    <location>
        <begin position="100"/>
        <end position="135"/>
    </location>
</feature>
<sequence length="258" mass="29270">MAAATDMVKEIFAKYDKDGSGDVSVSELTGALMHLNPNFSREDCAKLFANMDSNKDGGLQYEEFVDWIMDDAGGHRGAKAAVMLDKRGSVRDNASAVDATRRQKLRNKFARLDKDGNGKLDFLEIYDFLHQRYPGMTIPDLKFLYDCADKSHDGQIDFFELLDLLVTIPQQKADPDAEQSQLDQHPLASAIQRDDVKQQFEEAFQKEAEFQKKMLGKVTELVGALQDVRDEDERFKVWRNERAKMLREHYAATGHVGV</sequence>
<name>A0A813J5R8_POLGL</name>
<dbReference type="PROSITE" id="PS00018">
    <property type="entry name" value="EF_HAND_1"/>
    <property type="match status" value="3"/>
</dbReference>
<dbReference type="AlphaFoldDB" id="A0A813J5R8"/>
<feature type="domain" description="EF-hand" evidence="4">
    <location>
        <begin position="136"/>
        <end position="171"/>
    </location>
</feature>
<dbReference type="SMART" id="SM00054">
    <property type="entry name" value="EFh"/>
    <property type="match status" value="4"/>
</dbReference>
<dbReference type="InterPro" id="IPR002048">
    <property type="entry name" value="EF_hand_dom"/>
</dbReference>
<dbReference type="Gene3D" id="1.10.238.10">
    <property type="entry name" value="EF-hand"/>
    <property type="match status" value="2"/>
</dbReference>
<evidence type="ECO:0000313" key="5">
    <source>
        <dbReference type="EMBL" id="CAE8669691.1"/>
    </source>
</evidence>
<evidence type="ECO:0000256" key="1">
    <source>
        <dbReference type="ARBA" id="ARBA00022723"/>
    </source>
</evidence>
<evidence type="ECO:0000313" key="6">
    <source>
        <dbReference type="Proteomes" id="UP000626109"/>
    </source>
</evidence>
<dbReference type="PROSITE" id="PS50222">
    <property type="entry name" value="EF_HAND_2"/>
    <property type="match status" value="4"/>
</dbReference>
<reference evidence="5" key="1">
    <citation type="submission" date="2021-02" db="EMBL/GenBank/DDBJ databases">
        <authorList>
            <person name="Dougan E. K."/>
            <person name="Rhodes N."/>
            <person name="Thang M."/>
            <person name="Chan C."/>
        </authorList>
    </citation>
    <scope>NUCLEOTIDE SEQUENCE</scope>
</reference>
<dbReference type="GO" id="GO:0005509">
    <property type="term" value="F:calcium ion binding"/>
    <property type="evidence" value="ECO:0007669"/>
    <property type="project" value="InterPro"/>
</dbReference>
<dbReference type="EMBL" id="CAJNNW010022714">
    <property type="protein sequence ID" value="CAE8669691.1"/>
    <property type="molecule type" value="Genomic_DNA"/>
</dbReference>
<dbReference type="PANTHER" id="PTHR10827:SF98">
    <property type="entry name" value="45 KDA CALCIUM-BINDING PROTEIN"/>
    <property type="match status" value="1"/>
</dbReference>
<gene>
    <name evidence="5" type="ORF">PGLA2088_LOCUS17249</name>
</gene>
<keyword evidence="3" id="KW-0106">Calcium</keyword>
<feature type="domain" description="EF-hand" evidence="4">
    <location>
        <begin position="39"/>
        <end position="74"/>
    </location>
</feature>
<dbReference type="PANTHER" id="PTHR10827">
    <property type="entry name" value="RETICULOCALBIN"/>
    <property type="match status" value="1"/>
</dbReference>